<dbReference type="Pfam" id="PF00583">
    <property type="entry name" value="Acetyltransf_1"/>
    <property type="match status" value="1"/>
</dbReference>
<dbReference type="CDD" id="cd04301">
    <property type="entry name" value="NAT_SF"/>
    <property type="match status" value="1"/>
</dbReference>
<dbReference type="Proteomes" id="UP000705283">
    <property type="component" value="Unassembled WGS sequence"/>
</dbReference>
<protein>
    <submittedName>
        <fullName evidence="2">GNAT family N-acetyltransferase</fullName>
    </submittedName>
</protein>
<dbReference type="SUPFAM" id="SSF55729">
    <property type="entry name" value="Acyl-CoA N-acyltransferases (Nat)"/>
    <property type="match status" value="1"/>
</dbReference>
<name>A0AA40X1W5_9GAMM</name>
<dbReference type="RefSeq" id="WP_194977967.1">
    <property type="nucleotide sequence ID" value="NZ_JADMKS010000004.1"/>
</dbReference>
<reference evidence="2" key="1">
    <citation type="submission" date="2020-11" db="EMBL/GenBank/DDBJ databases">
        <authorList>
            <person name="Lee S.D."/>
        </authorList>
    </citation>
    <scope>NUCLEOTIDE SEQUENCE</scope>
    <source>
        <strain evidence="2">SAP-2</strain>
    </source>
</reference>
<organism evidence="2 3">
    <name type="scientific">Rouxiella silvae</name>
    <dbReference type="NCBI Taxonomy" id="1646373"/>
    <lineage>
        <taxon>Bacteria</taxon>
        <taxon>Pseudomonadati</taxon>
        <taxon>Pseudomonadota</taxon>
        <taxon>Gammaproteobacteria</taxon>
        <taxon>Enterobacterales</taxon>
        <taxon>Yersiniaceae</taxon>
        <taxon>Rouxiella</taxon>
    </lineage>
</organism>
<dbReference type="AlphaFoldDB" id="A0AA40X1W5"/>
<dbReference type="GO" id="GO:0016747">
    <property type="term" value="F:acyltransferase activity, transferring groups other than amino-acyl groups"/>
    <property type="evidence" value="ECO:0007669"/>
    <property type="project" value="InterPro"/>
</dbReference>
<dbReference type="PROSITE" id="PS51186">
    <property type="entry name" value="GNAT"/>
    <property type="match status" value="1"/>
</dbReference>
<dbReference type="Gene3D" id="3.40.630.30">
    <property type="match status" value="1"/>
</dbReference>
<evidence type="ECO:0000259" key="1">
    <source>
        <dbReference type="PROSITE" id="PS51186"/>
    </source>
</evidence>
<evidence type="ECO:0000313" key="2">
    <source>
        <dbReference type="EMBL" id="MBF6637060.1"/>
    </source>
</evidence>
<sequence length="166" mass="18189">MSEQHVDIGIAIHQDLNGIMRLLEDNLASNGGTLSSTVPRETVEAMMDDLPLIVARRGSEIVGFLMTSNLSRNANIPVVKAMLSAYQGRENAYIYGPICVSQSTRGQGLAKKMFNALKDKLKGREGILFIRNDNAPSIKAHQSMGMKSVAEFTYNDADYTVFSFIG</sequence>
<evidence type="ECO:0000313" key="3">
    <source>
        <dbReference type="Proteomes" id="UP000705283"/>
    </source>
</evidence>
<gene>
    <name evidence="2" type="ORF">ITX54_10400</name>
</gene>
<feature type="domain" description="N-acetyltransferase" evidence="1">
    <location>
        <begin position="6"/>
        <end position="165"/>
    </location>
</feature>
<proteinExistence type="predicted"/>
<dbReference type="EMBL" id="JADMKS010000004">
    <property type="protein sequence ID" value="MBF6637060.1"/>
    <property type="molecule type" value="Genomic_DNA"/>
</dbReference>
<reference evidence="2" key="2">
    <citation type="submission" date="2022-09" db="EMBL/GenBank/DDBJ databases">
        <title>Rouxiella aceris sp. nov., isolated from tree sap and emended description of the genus Rhouxiella.</title>
        <authorList>
            <person name="Kim I.S."/>
        </authorList>
    </citation>
    <scope>NUCLEOTIDE SEQUENCE</scope>
    <source>
        <strain evidence="2">SAP-2</strain>
    </source>
</reference>
<dbReference type="InterPro" id="IPR016181">
    <property type="entry name" value="Acyl_CoA_acyltransferase"/>
</dbReference>
<accession>A0AA40X1W5</accession>
<dbReference type="InterPro" id="IPR000182">
    <property type="entry name" value="GNAT_dom"/>
</dbReference>
<comment type="caution">
    <text evidence="2">The sequence shown here is derived from an EMBL/GenBank/DDBJ whole genome shotgun (WGS) entry which is preliminary data.</text>
</comment>